<feature type="modified residue" description="4-aspartylphosphate" evidence="3">
    <location>
        <position position="56"/>
    </location>
</feature>
<reference evidence="6 7" key="1">
    <citation type="submission" date="2020-08" db="EMBL/GenBank/DDBJ databases">
        <title>A Genomic Blueprint of the Chicken Gut Microbiome.</title>
        <authorList>
            <person name="Gilroy R."/>
            <person name="Ravi A."/>
            <person name="Getino M."/>
            <person name="Pursley I."/>
            <person name="Horton D.L."/>
            <person name="Alikhan N.-F."/>
            <person name="Baker D."/>
            <person name="Gharbi K."/>
            <person name="Hall N."/>
            <person name="Watson M."/>
            <person name="Adriaenssens E.M."/>
            <person name="Foster-Nyarko E."/>
            <person name="Jarju S."/>
            <person name="Secka A."/>
            <person name="Antonio M."/>
            <person name="Oren A."/>
            <person name="Chaudhuri R."/>
            <person name="La Ragione R.M."/>
            <person name="Hildebrand F."/>
            <person name="Pallen M.J."/>
        </authorList>
    </citation>
    <scope>NUCLEOTIDE SEQUENCE [LARGE SCALE GENOMIC DNA]</scope>
    <source>
        <strain evidence="6 7">N37</strain>
    </source>
</reference>
<dbReference type="PROSITE" id="PS50930">
    <property type="entry name" value="HTH_LYTTR"/>
    <property type="match status" value="1"/>
</dbReference>
<dbReference type="InterPro" id="IPR011006">
    <property type="entry name" value="CheY-like_superfamily"/>
</dbReference>
<dbReference type="PANTHER" id="PTHR37299">
    <property type="entry name" value="TRANSCRIPTIONAL REGULATOR-RELATED"/>
    <property type="match status" value="1"/>
</dbReference>
<proteinExistence type="predicted"/>
<dbReference type="RefSeq" id="WP_191739031.1">
    <property type="nucleotide sequence ID" value="NZ_JACSQB010000027.1"/>
</dbReference>
<feature type="domain" description="Response regulatory" evidence="4">
    <location>
        <begin position="5"/>
        <end position="120"/>
    </location>
</feature>
<dbReference type="InterPro" id="IPR007492">
    <property type="entry name" value="LytTR_DNA-bd_dom"/>
</dbReference>
<evidence type="ECO:0000313" key="7">
    <source>
        <dbReference type="Proteomes" id="UP000627166"/>
    </source>
</evidence>
<dbReference type="SUPFAM" id="SSF52172">
    <property type="entry name" value="CheY-like"/>
    <property type="match status" value="1"/>
</dbReference>
<dbReference type="PROSITE" id="PS50110">
    <property type="entry name" value="RESPONSE_REGULATORY"/>
    <property type="match status" value="1"/>
</dbReference>
<name>A0ABR8YPA3_9CLOT</name>
<accession>A0ABR8YPA3</accession>
<evidence type="ECO:0000259" key="5">
    <source>
        <dbReference type="PROSITE" id="PS50930"/>
    </source>
</evidence>
<organism evidence="6 7">
    <name type="scientific">Clostridium faecium</name>
    <dbReference type="NCBI Taxonomy" id="2762223"/>
    <lineage>
        <taxon>Bacteria</taxon>
        <taxon>Bacillati</taxon>
        <taxon>Bacillota</taxon>
        <taxon>Clostridia</taxon>
        <taxon>Eubacteriales</taxon>
        <taxon>Clostridiaceae</taxon>
        <taxon>Clostridium</taxon>
    </lineage>
</organism>
<sequence length="257" mass="30638">MKNIDYIIVEDEAPVRDELSFILKKFDKLNLVGSYSNGTEALNFIKKNNIQLIFLDINIPSINGIALAQKLKELKYNDIKIVFVTSYDDYAIKAFELEAVDYILKPFDEKRITNSINRIYKYFENNTFDSKNIDLKIEEILKHIHQEDNKLKKFPCELHGRTIFLDIDEIYFCFTFNNATYVKTKDKEYPTMFTLWEIEDKTNFFRIHRSYIINLKYVRELFPLFNYNLKVVMDDNEKTEISVSRNKVKELKRLLGL</sequence>
<dbReference type="PANTHER" id="PTHR37299:SF1">
    <property type="entry name" value="STAGE 0 SPORULATION PROTEIN A HOMOLOG"/>
    <property type="match status" value="1"/>
</dbReference>
<dbReference type="Gene3D" id="3.40.50.2300">
    <property type="match status" value="1"/>
</dbReference>
<evidence type="ECO:0000259" key="4">
    <source>
        <dbReference type="PROSITE" id="PS50110"/>
    </source>
</evidence>
<dbReference type="Proteomes" id="UP000627166">
    <property type="component" value="Unassembled WGS sequence"/>
</dbReference>
<dbReference type="InterPro" id="IPR001789">
    <property type="entry name" value="Sig_transdc_resp-reg_receiver"/>
</dbReference>
<dbReference type="SMART" id="SM00448">
    <property type="entry name" value="REC"/>
    <property type="match status" value="1"/>
</dbReference>
<dbReference type="Pfam" id="PF00072">
    <property type="entry name" value="Response_reg"/>
    <property type="match status" value="1"/>
</dbReference>
<evidence type="ECO:0000256" key="1">
    <source>
        <dbReference type="ARBA" id="ARBA00018672"/>
    </source>
</evidence>
<comment type="function">
    <text evidence="2">May play the central regulatory role in sporulation. It may be an element of the effector pathway responsible for the activation of sporulation genes in response to nutritional stress. Spo0A may act in concert with spo0H (a sigma factor) to control the expression of some genes that are critical to the sporulation process.</text>
</comment>
<evidence type="ECO:0000313" key="6">
    <source>
        <dbReference type="EMBL" id="MBD8046054.1"/>
    </source>
</evidence>
<keyword evidence="7" id="KW-1185">Reference proteome</keyword>
<dbReference type="InterPro" id="IPR046947">
    <property type="entry name" value="LytR-like"/>
</dbReference>
<evidence type="ECO:0000256" key="3">
    <source>
        <dbReference type="PROSITE-ProRule" id="PRU00169"/>
    </source>
</evidence>
<comment type="caution">
    <text evidence="6">The sequence shown here is derived from an EMBL/GenBank/DDBJ whole genome shotgun (WGS) entry which is preliminary data.</text>
</comment>
<keyword evidence="3" id="KW-0597">Phosphoprotein</keyword>
<protein>
    <recommendedName>
        <fullName evidence="1">Stage 0 sporulation protein A homolog</fullName>
    </recommendedName>
</protein>
<evidence type="ECO:0000256" key="2">
    <source>
        <dbReference type="ARBA" id="ARBA00024867"/>
    </source>
</evidence>
<dbReference type="Gene3D" id="2.40.50.1020">
    <property type="entry name" value="LytTr DNA-binding domain"/>
    <property type="match status" value="1"/>
</dbReference>
<feature type="domain" description="HTH LytTR-type" evidence="5">
    <location>
        <begin position="154"/>
        <end position="257"/>
    </location>
</feature>
<dbReference type="EMBL" id="JACSQB010000027">
    <property type="protein sequence ID" value="MBD8046054.1"/>
    <property type="molecule type" value="Genomic_DNA"/>
</dbReference>
<gene>
    <name evidence="6" type="ORF">H9637_03175</name>
</gene>
<dbReference type="SMART" id="SM00850">
    <property type="entry name" value="LytTR"/>
    <property type="match status" value="1"/>
</dbReference>
<dbReference type="Pfam" id="PF04397">
    <property type="entry name" value="LytTR"/>
    <property type="match status" value="1"/>
</dbReference>